<evidence type="ECO:0000256" key="13">
    <source>
        <dbReference type="ARBA" id="ARBA00023315"/>
    </source>
</evidence>
<comment type="cofactor">
    <cofactor evidence="17">
        <name>[4Fe-4S] cluster</name>
        <dbReference type="ChEBI" id="CHEBI:49883"/>
    </cofactor>
    <text evidence="17">Binds 1 [4Fe-4S] cluster. The cluster is coordinated with 3 cysteines and an exchangeable S-adenosyl-L-methionine.</text>
</comment>
<dbReference type="InterPro" id="IPR006638">
    <property type="entry name" value="Elp3/MiaA/NifB-like_rSAM"/>
</dbReference>
<evidence type="ECO:0000256" key="4">
    <source>
        <dbReference type="ARBA" id="ARBA00022485"/>
    </source>
</evidence>
<evidence type="ECO:0000256" key="16">
    <source>
        <dbReference type="ARBA" id="ARBA00047372"/>
    </source>
</evidence>
<dbReference type="GO" id="GO:0051539">
    <property type="term" value="F:4 iron, 4 sulfur cluster binding"/>
    <property type="evidence" value="ECO:0007669"/>
    <property type="project" value="UniProtKB-KW"/>
</dbReference>
<dbReference type="AlphaFoldDB" id="A0A147JU14"/>
<dbReference type="InterPro" id="IPR056591">
    <property type="entry name" value="ELP3-like_N"/>
</dbReference>
<evidence type="ECO:0000259" key="18">
    <source>
        <dbReference type="PROSITE" id="PS51186"/>
    </source>
</evidence>
<keyword evidence="11 17" id="KW-0408">Iron</keyword>
<organism evidence="20 21">
    <name type="scientific">Hadarchaeum yellowstonense</name>
    <dbReference type="NCBI Taxonomy" id="1776334"/>
    <lineage>
        <taxon>Archaea</taxon>
        <taxon>Methanobacteriati</taxon>
        <taxon>Candidatus Hadarchaeota</taxon>
        <taxon>Candidatus Hadarchaeia</taxon>
        <taxon>Candidatus Hadarchaeales</taxon>
        <taxon>Candidatus Hadarchaeaceae</taxon>
        <taxon>Candidatus Hadarchaeum</taxon>
    </lineage>
</organism>
<dbReference type="InterPro" id="IPR032432">
    <property type="entry name" value="Radical_SAM_C"/>
</dbReference>
<evidence type="ECO:0000313" key="21">
    <source>
        <dbReference type="Proteomes" id="UP000074294"/>
    </source>
</evidence>
<dbReference type="GO" id="GO:0005737">
    <property type="term" value="C:cytoplasm"/>
    <property type="evidence" value="ECO:0007669"/>
    <property type="project" value="TreeGrafter"/>
</dbReference>
<proteinExistence type="inferred from homology"/>
<evidence type="ECO:0000256" key="8">
    <source>
        <dbReference type="ARBA" id="ARBA00022694"/>
    </source>
</evidence>
<dbReference type="STRING" id="1776334.APZ16_06800"/>
<dbReference type="Proteomes" id="UP000074294">
    <property type="component" value="Unassembled WGS sequence"/>
</dbReference>
<dbReference type="InterPro" id="IPR007197">
    <property type="entry name" value="rSAM"/>
</dbReference>
<feature type="binding site" evidence="17">
    <location>
        <position position="88"/>
    </location>
    <ligand>
        <name>[4Fe-4S] cluster</name>
        <dbReference type="ChEBI" id="CHEBI:49883"/>
        <note>4Fe-4S-S-AdoMet</note>
    </ligand>
</feature>
<dbReference type="Gene3D" id="3.20.20.70">
    <property type="entry name" value="Aldolase class I"/>
    <property type="match status" value="1"/>
</dbReference>
<dbReference type="PIRSF" id="PIRSF005669">
    <property type="entry name" value="Hist_AcTrfase_ELP3"/>
    <property type="match status" value="1"/>
</dbReference>
<dbReference type="SUPFAM" id="SSF55729">
    <property type="entry name" value="Acyl-CoA N-acyltransferases (Nat)"/>
    <property type="match status" value="1"/>
</dbReference>
<dbReference type="EMBL" id="LQMQ01000050">
    <property type="protein sequence ID" value="KUO40008.1"/>
    <property type="molecule type" value="Genomic_DNA"/>
</dbReference>
<keyword evidence="7" id="KW-0949">S-adenosyl-L-methionine</keyword>
<keyword evidence="13" id="KW-0012">Acyltransferase</keyword>
<dbReference type="Gene3D" id="3.40.630.30">
    <property type="match status" value="1"/>
</dbReference>
<keyword evidence="5" id="KW-0820">tRNA-binding</keyword>
<dbReference type="Pfam" id="PF16199">
    <property type="entry name" value="Radical_SAM_C"/>
    <property type="match status" value="1"/>
</dbReference>
<dbReference type="PANTHER" id="PTHR11135">
    <property type="entry name" value="HISTONE ACETYLTRANSFERASE-RELATED"/>
    <property type="match status" value="1"/>
</dbReference>
<keyword evidence="10" id="KW-0694">RNA-binding</keyword>
<feature type="binding site" evidence="17">
    <location>
        <position position="91"/>
    </location>
    <ligand>
        <name>[4Fe-4S] cluster</name>
        <dbReference type="ChEBI" id="CHEBI:49883"/>
        <note>4Fe-4S-S-AdoMet</note>
    </ligand>
</feature>
<dbReference type="SMART" id="SM00729">
    <property type="entry name" value="Elp3"/>
    <property type="match status" value="1"/>
</dbReference>
<dbReference type="InterPro" id="IPR016181">
    <property type="entry name" value="Acyl_CoA_acyltransferase"/>
</dbReference>
<keyword evidence="4" id="KW-0004">4Fe-4S</keyword>
<keyword evidence="6" id="KW-0808">Transferase</keyword>
<dbReference type="GO" id="GO:0002926">
    <property type="term" value="P:tRNA wobble base 5-methoxycarbonylmethyl-2-thiouridinylation"/>
    <property type="evidence" value="ECO:0007669"/>
    <property type="project" value="TreeGrafter"/>
</dbReference>
<feature type="domain" description="Radical SAM core" evidence="19">
    <location>
        <begin position="67"/>
        <end position="348"/>
    </location>
</feature>
<dbReference type="InterPro" id="IPR058240">
    <property type="entry name" value="rSAM_sf"/>
</dbReference>
<comment type="catalytic activity">
    <reaction evidence="16">
        <text>uridine(34) in tRNA + acetyl-CoA + S-adenosyl-L-methionine + H2O = 5-(carboxymethyl)uridine(34) in tRNA + 5'-deoxyadenosine + L-methionine + CoA + 2 H(+)</text>
        <dbReference type="Rhea" id="RHEA:61020"/>
        <dbReference type="Rhea" id="RHEA-COMP:10407"/>
        <dbReference type="Rhea" id="RHEA-COMP:11727"/>
        <dbReference type="ChEBI" id="CHEBI:15377"/>
        <dbReference type="ChEBI" id="CHEBI:15378"/>
        <dbReference type="ChEBI" id="CHEBI:17319"/>
        <dbReference type="ChEBI" id="CHEBI:57287"/>
        <dbReference type="ChEBI" id="CHEBI:57288"/>
        <dbReference type="ChEBI" id="CHEBI:57844"/>
        <dbReference type="ChEBI" id="CHEBI:59789"/>
        <dbReference type="ChEBI" id="CHEBI:65315"/>
        <dbReference type="ChEBI" id="CHEBI:74882"/>
        <dbReference type="EC" id="2.3.1.311"/>
    </reaction>
    <physiologicalReaction direction="left-to-right" evidence="16">
        <dbReference type="Rhea" id="RHEA:61021"/>
    </physiologicalReaction>
</comment>
<evidence type="ECO:0000256" key="5">
    <source>
        <dbReference type="ARBA" id="ARBA00022555"/>
    </source>
</evidence>
<evidence type="ECO:0000256" key="10">
    <source>
        <dbReference type="ARBA" id="ARBA00022884"/>
    </source>
</evidence>
<feature type="domain" description="N-acetyltransferase" evidence="18">
    <location>
        <begin position="377"/>
        <end position="526"/>
    </location>
</feature>
<evidence type="ECO:0000256" key="9">
    <source>
        <dbReference type="ARBA" id="ARBA00022723"/>
    </source>
</evidence>
<name>A0A147JU14_HADYE</name>
<sequence>MACREIIRKILQEGTVRPPELSRLKNEVCREFGLTRPPRNSELLAAATAEERAKLLGALQLKPVRSISGVTVITVMPQPYPCPAEETCIYCPGGPEYNTPKSYTGREPAAARALQHHYDPRAQVSSRIEQLRAIGHEVDKVELIIFGGTLTCYPRDYLEWFVIQCLNAITGSKAATMEEAQLAAEKAAIRISDIALETRPDYCKEPDVDFLLDLGATRVELGVQTVYDDIYRLVKRGHTVEDVVEATRIAKDSGLAVVYHLMPNLPGSSYERDLEAFRTVFHDERFRPDALKIYPTLVMPGTELYEMWRRGDYQPYPLERLVELIAEVKKLVPRWVRIQRIQRDIPANLVAAGVRRGDLRSLVQGRLRKEGKTCRCIRCREVGHVQYKEGFEPRPEDITLLSEEYRASNGDEVFLSFEDVSHGVLIGLLRLRNPSERAHRPEVKPGSTTIVRELHVYGPLVRVGTKAGPSRWQHRGWGERLLEEAERVSRESFDARKILVLAGVGTREYYRRLGYEREGPYMSKKI</sequence>
<evidence type="ECO:0000256" key="11">
    <source>
        <dbReference type="ARBA" id="ARBA00023004"/>
    </source>
</evidence>
<evidence type="ECO:0000256" key="12">
    <source>
        <dbReference type="ARBA" id="ARBA00023014"/>
    </source>
</evidence>
<dbReference type="PROSITE" id="PS51918">
    <property type="entry name" value="RADICAL_SAM"/>
    <property type="match status" value="1"/>
</dbReference>
<gene>
    <name evidence="20" type="ORF">APZ16_06800</name>
</gene>
<evidence type="ECO:0000256" key="1">
    <source>
        <dbReference type="ARBA" id="ARBA00005043"/>
    </source>
</evidence>
<dbReference type="InterPro" id="IPR000182">
    <property type="entry name" value="GNAT_dom"/>
</dbReference>
<dbReference type="InterPro" id="IPR013785">
    <property type="entry name" value="Aldolase_TIM"/>
</dbReference>
<dbReference type="SUPFAM" id="SSF102114">
    <property type="entry name" value="Radical SAM enzymes"/>
    <property type="match status" value="1"/>
</dbReference>
<dbReference type="GO" id="GO:0106261">
    <property type="term" value="F:tRNA uridine(34) acetyltransferase activity"/>
    <property type="evidence" value="ECO:0007669"/>
    <property type="project" value="UniProtKB-EC"/>
</dbReference>
<keyword evidence="9 17" id="KW-0479">Metal-binding</keyword>
<dbReference type="PROSITE" id="PS51186">
    <property type="entry name" value="GNAT"/>
    <property type="match status" value="1"/>
</dbReference>
<comment type="caution">
    <text evidence="20">The sequence shown here is derived from an EMBL/GenBank/DDBJ whole genome shotgun (WGS) entry which is preliminary data.</text>
</comment>
<dbReference type="SFLD" id="SFLDG01086">
    <property type="entry name" value="elongater_protein-like"/>
    <property type="match status" value="1"/>
</dbReference>
<keyword evidence="12 17" id="KW-0411">Iron-sulfur</keyword>
<keyword evidence="8" id="KW-0819">tRNA processing</keyword>
<evidence type="ECO:0000256" key="6">
    <source>
        <dbReference type="ARBA" id="ARBA00022679"/>
    </source>
</evidence>
<comment type="pathway">
    <text evidence="1">tRNA modification; 5-methoxycarbonylmethyl-2-thiouridine-tRNA biosynthesis.</text>
</comment>
<dbReference type="InterPro" id="IPR039661">
    <property type="entry name" value="ELP3"/>
</dbReference>
<evidence type="ECO:0000256" key="3">
    <source>
        <dbReference type="ARBA" id="ARBA00020266"/>
    </source>
</evidence>
<evidence type="ECO:0000256" key="14">
    <source>
        <dbReference type="ARBA" id="ARBA00030769"/>
    </source>
</evidence>
<feature type="binding site" evidence="17">
    <location>
        <position position="82"/>
    </location>
    <ligand>
        <name>[4Fe-4S] cluster</name>
        <dbReference type="ChEBI" id="CHEBI:49883"/>
        <note>4Fe-4S-S-AdoMet</note>
    </ligand>
</feature>
<dbReference type="InterPro" id="IPR034687">
    <property type="entry name" value="ELP3-like"/>
</dbReference>
<dbReference type="SFLD" id="SFLDS00029">
    <property type="entry name" value="Radical_SAM"/>
    <property type="match status" value="1"/>
</dbReference>
<reference evidence="20 21" key="1">
    <citation type="journal article" date="2016" name="Nat. Microbiol.">
        <title>Genomic inference of the metabolism of cosmopolitan subsurface Archaea, Hadesarchaea.</title>
        <authorList>
            <person name="Baker B.J."/>
            <person name="Saw J.H."/>
            <person name="Lind A.E."/>
            <person name="Lazar C.S."/>
            <person name="Hinrichs K.-U."/>
            <person name="Teske A.P."/>
            <person name="Ettema T.J."/>
        </authorList>
    </citation>
    <scope>NUCLEOTIDE SEQUENCE [LARGE SCALE GENOMIC DNA]</scope>
</reference>
<dbReference type="Pfam" id="PF23613">
    <property type="entry name" value="ELP3_N"/>
    <property type="match status" value="1"/>
</dbReference>
<dbReference type="SFLD" id="SFLDF00344">
    <property type="entry name" value="ELP3-like"/>
    <property type="match status" value="1"/>
</dbReference>
<evidence type="ECO:0000256" key="7">
    <source>
        <dbReference type="ARBA" id="ARBA00022691"/>
    </source>
</evidence>
<protein>
    <recommendedName>
        <fullName evidence="3">Elongator complex protein 3</fullName>
        <ecNumber evidence="15">2.3.1.311</ecNumber>
    </recommendedName>
    <alternativeName>
        <fullName evidence="14">tRNA uridine(34) acetyltransferase</fullName>
    </alternativeName>
</protein>
<evidence type="ECO:0000256" key="15">
    <source>
        <dbReference type="ARBA" id="ARBA00044771"/>
    </source>
</evidence>
<evidence type="ECO:0000313" key="20">
    <source>
        <dbReference type="EMBL" id="KUO40008.1"/>
    </source>
</evidence>
<evidence type="ECO:0000259" key="19">
    <source>
        <dbReference type="PROSITE" id="PS51918"/>
    </source>
</evidence>
<dbReference type="GO" id="GO:0000049">
    <property type="term" value="F:tRNA binding"/>
    <property type="evidence" value="ECO:0007669"/>
    <property type="project" value="UniProtKB-KW"/>
</dbReference>
<dbReference type="EC" id="2.3.1.311" evidence="15"/>
<comment type="similarity">
    <text evidence="2">Belongs to the ELP3 family.</text>
</comment>
<evidence type="ECO:0000256" key="17">
    <source>
        <dbReference type="PIRSR" id="PIRSR005669-1"/>
    </source>
</evidence>
<dbReference type="PANTHER" id="PTHR11135:SF0">
    <property type="entry name" value="ELONGATOR COMPLEX PROTEIN 3"/>
    <property type="match status" value="1"/>
</dbReference>
<dbReference type="Pfam" id="PF04055">
    <property type="entry name" value="Radical_SAM"/>
    <property type="match status" value="1"/>
</dbReference>
<accession>A0A147JU14</accession>
<evidence type="ECO:0000256" key="2">
    <source>
        <dbReference type="ARBA" id="ARBA00005494"/>
    </source>
</evidence>
<dbReference type="NCBIfam" id="TIGR01211">
    <property type="entry name" value="ELP3"/>
    <property type="match status" value="1"/>
</dbReference>
<dbReference type="GO" id="GO:0046872">
    <property type="term" value="F:metal ion binding"/>
    <property type="evidence" value="ECO:0007669"/>
    <property type="project" value="UniProtKB-KW"/>
</dbReference>